<name>A0A4R5NMK6_9LACO</name>
<dbReference type="RefSeq" id="WP_010620002.1">
    <property type="nucleotide sequence ID" value="NZ_CP042371.1"/>
</dbReference>
<protein>
    <submittedName>
        <fullName evidence="1">Uncharacterized protein</fullName>
    </submittedName>
</protein>
<accession>A0A4R5NMK6</accession>
<keyword evidence="2" id="KW-1185">Reference proteome</keyword>
<evidence type="ECO:0000313" key="1">
    <source>
        <dbReference type="EMBL" id="TDG75898.1"/>
    </source>
</evidence>
<gene>
    <name evidence="1" type="ORF">C5L31_000674</name>
</gene>
<comment type="caution">
    <text evidence="1">The sequence shown here is derived from an EMBL/GenBank/DDBJ whole genome shotgun (WGS) entry which is preliminary data.</text>
</comment>
<reference evidence="1 2" key="1">
    <citation type="journal article" date="2019" name="Appl. Microbiol. Biotechnol.">
        <title>Uncovering carbohydrate metabolism through a genotype-phenotype association study of 56 lactic acid bacteria genomes.</title>
        <authorList>
            <person name="Buron-Moles G."/>
            <person name="Chailyan A."/>
            <person name="Dolejs I."/>
            <person name="Forster J."/>
            <person name="Miks M.H."/>
        </authorList>
    </citation>
    <scope>NUCLEOTIDE SEQUENCE [LARGE SCALE GENOMIC DNA]</scope>
    <source>
        <strain evidence="1 2">ATCC 49373</strain>
    </source>
</reference>
<organism evidence="1 2">
    <name type="scientific">Secundilactobacillus malefermentans</name>
    <dbReference type="NCBI Taxonomy" id="176292"/>
    <lineage>
        <taxon>Bacteria</taxon>
        <taxon>Bacillati</taxon>
        <taxon>Bacillota</taxon>
        <taxon>Bacilli</taxon>
        <taxon>Lactobacillales</taxon>
        <taxon>Lactobacillaceae</taxon>
        <taxon>Secundilactobacillus</taxon>
    </lineage>
</organism>
<proteinExistence type="predicted"/>
<evidence type="ECO:0000313" key="2">
    <source>
        <dbReference type="Proteomes" id="UP000294854"/>
    </source>
</evidence>
<dbReference type="AlphaFoldDB" id="A0A4R5NMK6"/>
<dbReference type="Proteomes" id="UP000294854">
    <property type="component" value="Unassembled WGS sequence"/>
</dbReference>
<sequence length="121" mass="13328">MFRGLKKALLIVTISATLGGGFGIILPSTLSGDATPTAQAATTPKYYVAKVKKSKVVYQINVKKNTIKKYSTIKKGKYIYTTYNSSLKAWIILATYKNKKITSTNTTIYCVQGKASTWMTK</sequence>
<dbReference type="EMBL" id="PUFO01000063">
    <property type="protein sequence ID" value="TDG75898.1"/>
    <property type="molecule type" value="Genomic_DNA"/>
</dbReference>